<dbReference type="Proteomes" id="UP000565468">
    <property type="component" value="Unassembled WGS sequence"/>
</dbReference>
<comment type="caution">
    <text evidence="3">The sequence shown here is derived from an EMBL/GenBank/DDBJ whole genome shotgun (WGS) entry which is preliminary data.</text>
</comment>
<organism evidence="3 4">
    <name type="scientific">Paenibacillus lemnae</name>
    <dbReference type="NCBI Taxonomy" id="1330551"/>
    <lineage>
        <taxon>Bacteria</taxon>
        <taxon>Bacillati</taxon>
        <taxon>Bacillota</taxon>
        <taxon>Bacilli</taxon>
        <taxon>Bacillales</taxon>
        <taxon>Paenibacillaceae</taxon>
        <taxon>Paenibacillus</taxon>
    </lineage>
</organism>
<feature type="signal peptide" evidence="2">
    <location>
        <begin position="1"/>
        <end position="23"/>
    </location>
</feature>
<evidence type="ECO:0000313" key="3">
    <source>
        <dbReference type="EMBL" id="NMO95448.1"/>
    </source>
</evidence>
<reference evidence="3 4" key="1">
    <citation type="submission" date="2020-04" db="EMBL/GenBank/DDBJ databases">
        <title>Paenibacillus algicola sp. nov., a novel marine bacterium producing alginate lyase.</title>
        <authorList>
            <person name="Huang H."/>
        </authorList>
    </citation>
    <scope>NUCLEOTIDE SEQUENCE [LARGE SCALE GENOMIC DNA]</scope>
    <source>
        <strain evidence="3 4">L7-75</strain>
    </source>
</reference>
<keyword evidence="4" id="KW-1185">Reference proteome</keyword>
<sequence length="578" mass="66779">MTCLKMMLLTAMILAGCKSSEYAELPVAVDQNFSKSSLSSPDAVMKQEEYLTQHTTRYGELSWREDTSPFSFTQFFYGNWAGHYVWRDQYAMKLITEKTGVRIDRKLSAGSDEDDLNMMISTGELPDTIMVDWNSPAVAKLIDGGLVYSMNELINRFAPGFWNILDPDMVKYHAKNGLLWYLPNVYEQENRLKEGKPVISIRPWFIRRDIYEQLGKPKLETVEDLKNILTDIKQQGYARYPLALDFFDVAKNGFSGSLSLDYLIYTFAPYLQEERIIVEEKKILYPMRHSGFIEAFRFVNRLYREELLDPKFLIAKQVQYEEGMYRAEYAVASQFLNGMYSQFNPTIGTALGKEKTYLVLDGLKAGDRILRFPASRLLGWQGFFITKKAKNPERIIRFAEYAWSDEGQLDFLYGKEGETFTMESGLPRYVPEVRELMNKDYLEWQQQYGFGASTLLWRDSPMLNKAELREMILSRPDEYNASMKLSRFGYDDYPLGMSNLEPEGSSREGVINANIKELWNKAILHLIMAASDAEFDNTYKTFIDMMDAAGAQEVERAMYQNHLQDLAKKGITAVDLPF</sequence>
<gene>
    <name evidence="3" type="ORF">HII30_06570</name>
</gene>
<accession>A0A848M358</accession>
<dbReference type="Gene3D" id="3.40.190.10">
    <property type="entry name" value="Periplasmic binding protein-like II"/>
    <property type="match status" value="2"/>
</dbReference>
<name>A0A848M358_PAELE</name>
<dbReference type="RefSeq" id="WP_169504228.1">
    <property type="nucleotide sequence ID" value="NZ_JABBPN010000004.1"/>
</dbReference>
<dbReference type="PROSITE" id="PS51257">
    <property type="entry name" value="PROKAR_LIPOPROTEIN"/>
    <property type="match status" value="1"/>
</dbReference>
<feature type="chain" id="PRO_5038887939" evidence="2">
    <location>
        <begin position="24"/>
        <end position="578"/>
    </location>
</feature>
<evidence type="ECO:0000313" key="4">
    <source>
        <dbReference type="Proteomes" id="UP000565468"/>
    </source>
</evidence>
<dbReference type="EMBL" id="JABBPN010000004">
    <property type="protein sequence ID" value="NMO95448.1"/>
    <property type="molecule type" value="Genomic_DNA"/>
</dbReference>
<keyword evidence="1 2" id="KW-0732">Signal</keyword>
<dbReference type="AlphaFoldDB" id="A0A848M358"/>
<dbReference type="InterPro" id="IPR050490">
    <property type="entry name" value="Bact_solute-bd_prot1"/>
</dbReference>
<protein>
    <submittedName>
        <fullName evidence="3">Extracellular solute-binding protein</fullName>
    </submittedName>
</protein>
<dbReference type="PANTHER" id="PTHR43649">
    <property type="entry name" value="ARABINOSE-BINDING PROTEIN-RELATED"/>
    <property type="match status" value="1"/>
</dbReference>
<dbReference type="SUPFAM" id="SSF53850">
    <property type="entry name" value="Periplasmic binding protein-like II"/>
    <property type="match status" value="1"/>
</dbReference>
<evidence type="ECO:0000256" key="2">
    <source>
        <dbReference type="SAM" id="SignalP"/>
    </source>
</evidence>
<proteinExistence type="predicted"/>
<dbReference type="PANTHER" id="PTHR43649:SF33">
    <property type="entry name" value="POLYGALACTURONAN_RHAMNOGALACTURONAN-BINDING PROTEIN YTCQ"/>
    <property type="match status" value="1"/>
</dbReference>
<evidence type="ECO:0000256" key="1">
    <source>
        <dbReference type="ARBA" id="ARBA00022729"/>
    </source>
</evidence>